<proteinExistence type="predicted"/>
<gene>
    <name evidence="2" type="ORF">ACFQT0_27475</name>
</gene>
<evidence type="ECO:0000256" key="1">
    <source>
        <dbReference type="SAM" id="Phobius"/>
    </source>
</evidence>
<dbReference type="RefSeq" id="WP_380206399.1">
    <property type="nucleotide sequence ID" value="NZ_JBHTEK010000003.1"/>
</dbReference>
<dbReference type="EMBL" id="JBHTEK010000003">
    <property type="protein sequence ID" value="MFC7670705.1"/>
    <property type="molecule type" value="Genomic_DNA"/>
</dbReference>
<sequence>MQRLVMAVLVRVVQGRFLGVFFGVGREAVSGVAVVGGLLVVAFFRCSAAARWFCRACSK</sequence>
<name>A0ABW2UER1_9BACT</name>
<protein>
    <submittedName>
        <fullName evidence="2">Uncharacterized protein</fullName>
    </submittedName>
</protein>
<keyword evidence="3" id="KW-1185">Reference proteome</keyword>
<reference evidence="3" key="1">
    <citation type="journal article" date="2019" name="Int. J. Syst. Evol. Microbiol.">
        <title>The Global Catalogue of Microorganisms (GCM) 10K type strain sequencing project: providing services to taxonomists for standard genome sequencing and annotation.</title>
        <authorList>
            <consortium name="The Broad Institute Genomics Platform"/>
            <consortium name="The Broad Institute Genome Sequencing Center for Infectious Disease"/>
            <person name="Wu L."/>
            <person name="Ma J."/>
        </authorList>
    </citation>
    <scope>NUCLEOTIDE SEQUENCE [LARGE SCALE GENOMIC DNA]</scope>
    <source>
        <strain evidence="3">JCM 19635</strain>
    </source>
</reference>
<keyword evidence="1" id="KW-1133">Transmembrane helix</keyword>
<dbReference type="Proteomes" id="UP001596513">
    <property type="component" value="Unassembled WGS sequence"/>
</dbReference>
<organism evidence="2 3">
    <name type="scientific">Hymenobacter humi</name>
    <dbReference type="NCBI Taxonomy" id="1411620"/>
    <lineage>
        <taxon>Bacteria</taxon>
        <taxon>Pseudomonadati</taxon>
        <taxon>Bacteroidota</taxon>
        <taxon>Cytophagia</taxon>
        <taxon>Cytophagales</taxon>
        <taxon>Hymenobacteraceae</taxon>
        <taxon>Hymenobacter</taxon>
    </lineage>
</organism>
<accession>A0ABW2UER1</accession>
<comment type="caution">
    <text evidence="2">The sequence shown here is derived from an EMBL/GenBank/DDBJ whole genome shotgun (WGS) entry which is preliminary data.</text>
</comment>
<feature type="transmembrane region" description="Helical" evidence="1">
    <location>
        <begin position="31"/>
        <end position="54"/>
    </location>
</feature>
<evidence type="ECO:0000313" key="2">
    <source>
        <dbReference type="EMBL" id="MFC7670705.1"/>
    </source>
</evidence>
<evidence type="ECO:0000313" key="3">
    <source>
        <dbReference type="Proteomes" id="UP001596513"/>
    </source>
</evidence>
<keyword evidence="1" id="KW-0472">Membrane</keyword>
<keyword evidence="1" id="KW-0812">Transmembrane</keyword>